<gene>
    <name evidence="5" type="ORF">DFQ05_2425</name>
</gene>
<dbReference type="EMBL" id="SMGI01000004">
    <property type="protein sequence ID" value="TCK65209.1"/>
    <property type="molecule type" value="Genomic_DNA"/>
</dbReference>
<sequence>MKQYNTSFLSILILILLSSCATFNLQKEASKEMSFPVNKEILHTFYLLGDAGNSELGETDKAIVDFGKALSKADENSTAIFLGDNIYPVGFNSKNKKKEELSEHRIKVQTDIAKDFKGRPIFIPGNHDWYSKVKGLKKQEKFVEDELGKNTFLPEDGCPIEDIEISDDIVLIIIDSHWYITNWDNHPTINDDCEIKTRADFLEELGSEIKKARGKTTIIALHHPMFNNGSHGGQYSLKSNLKPVPVIGTLKNLAKKTGGIINVDLQNKMYNELKKRVVSLARQNDKAIFVSGHEHNLQYIVNNNLPQIISGSGSKKSATRLIGNGQFAYGANGYARLDVFKDGSSFVRFYEAENEDVVFQTQVLKPNRDIDLSQYPDTFPQQKTASIYTDEEVEKSGFHKFLWGDRYRKQFGTKVKAPTVNLDTLFGGVIPVRKGGGNQSKSLRLEDKQGRQYVMRALKKQASQYLQAIVFKDKYIDDKLDGGFAESLLLDVFTGAHPYAPFVVGDLADAIGVYHTNPVLYYVPKQKALAGFNNDFGDELYMIEEHTSEGHDDKASFGFQNELEDTRDMIKKRHKDEDIVIDEASYIKARLFDMLIGDWDRHQDQWRWIEFKENGKKVYRPLPRDRDQAFSKMSDGFLLTAAVNLIPTAGLLREYDEELKNVRRINVEPYPLDMELIQQSDKSVWDAQVKYIQDNITDEVIEKAFLNFPPEVRDNDAEEIKRLLKARRKNLQNISDRYYDVINRYAVIKGTNKDDWFDIERLPEGKTKITAYRIKDDKKADIFHERTYSKDETKEIWVYALDDDDVFHVHGDGDRLIKIRLIGGQNNDVYDIQNGKKIKFYDYKSKKNTIVTNKGLKKITDDYETNVYNYKKLKNNTLQSLPSLGFNPDDGLSFGFTSTFTNYAFERNPFSSQHTFSAGYFLATNGFDFRYTGEFANIVKSSNLRIEAKFTSPNFARNFFGFGNSTPNLEPDNDAIDMDFNRVKIRTLSIAPSLVWKSQYGSEFEIGASYESNEVERTSGRFLETITAPTDAVFDKQDFYGAHAKFVYDVKDDANFPTLGMLLSIEAGFKNNLSTSKGFSYLIPELGFDYKLTNRGTVVLATKLRSQLNFGNNFEFFQAATLGDTEGLRGYRRERFAGKRSFVQSTDVRFNLRRKSSNFLPFNIGFYGGFDYGRVWVDDSRISSGDPIIFNQDTWNTSVGGGLFFSAYSMITGNLSAFSSDDGLRLAFRLGFGF</sequence>
<name>A0A4R1KNJ9_9FLAO</name>
<accession>A0A4R1KNJ9</accession>
<dbReference type="Pfam" id="PF00149">
    <property type="entry name" value="Metallophos"/>
    <property type="match status" value="1"/>
</dbReference>
<dbReference type="SUPFAM" id="SSF56300">
    <property type="entry name" value="Metallo-dependent phosphatases"/>
    <property type="match status" value="1"/>
</dbReference>
<dbReference type="RefSeq" id="WP_132705635.1">
    <property type="nucleotide sequence ID" value="NZ_SMGI01000004.1"/>
</dbReference>
<dbReference type="AlphaFoldDB" id="A0A4R1KNJ9"/>
<dbReference type="PANTHER" id="PTHR10161">
    <property type="entry name" value="TARTRATE-RESISTANT ACID PHOSPHATASE TYPE 5"/>
    <property type="match status" value="1"/>
</dbReference>
<dbReference type="Proteomes" id="UP000295714">
    <property type="component" value="Unassembled WGS sequence"/>
</dbReference>
<evidence type="ECO:0000313" key="5">
    <source>
        <dbReference type="EMBL" id="TCK65209.1"/>
    </source>
</evidence>
<reference evidence="5 6" key="1">
    <citation type="journal article" date="2015" name="Stand. Genomic Sci.">
        <title>Genomic Encyclopedia of Bacterial and Archaeal Type Strains, Phase III: the genomes of soil and plant-associated and newly described type strains.</title>
        <authorList>
            <person name="Whitman W.B."/>
            <person name="Woyke T."/>
            <person name="Klenk H.P."/>
            <person name="Zhou Y."/>
            <person name="Lilburn T.G."/>
            <person name="Beck B.J."/>
            <person name="De Vos P."/>
            <person name="Vandamme P."/>
            <person name="Eisen J.A."/>
            <person name="Garrity G."/>
            <person name="Hugenholtz P."/>
            <person name="Kyrpides N.C."/>
        </authorList>
    </citation>
    <scope>NUCLEOTIDE SEQUENCE [LARGE SCALE GENOMIC DNA]</scope>
    <source>
        <strain evidence="5 6">CECT 8445</strain>
    </source>
</reference>
<dbReference type="PROSITE" id="PS51257">
    <property type="entry name" value="PROKAR_LIPOPROTEIN"/>
    <property type="match status" value="1"/>
</dbReference>
<keyword evidence="2" id="KW-0378">Hydrolase</keyword>
<keyword evidence="1 3" id="KW-0732">Signal</keyword>
<comment type="caution">
    <text evidence="5">The sequence shown here is derived from an EMBL/GenBank/DDBJ whole genome shotgun (WGS) entry which is preliminary data.</text>
</comment>
<dbReference type="InterPro" id="IPR051558">
    <property type="entry name" value="Metallophosphoesterase_PAP"/>
</dbReference>
<protein>
    <submittedName>
        <fullName evidence="5">Calcineurin-like phosphoesterase family protein</fullName>
    </submittedName>
</protein>
<proteinExistence type="predicted"/>
<evidence type="ECO:0000256" key="2">
    <source>
        <dbReference type="ARBA" id="ARBA00022801"/>
    </source>
</evidence>
<organism evidence="5 6">
    <name type="scientific">Winogradskyella wandonensis</name>
    <dbReference type="NCBI Taxonomy" id="1442586"/>
    <lineage>
        <taxon>Bacteria</taxon>
        <taxon>Pseudomonadati</taxon>
        <taxon>Bacteroidota</taxon>
        <taxon>Flavobacteriia</taxon>
        <taxon>Flavobacteriales</taxon>
        <taxon>Flavobacteriaceae</taxon>
        <taxon>Winogradskyella</taxon>
    </lineage>
</organism>
<dbReference type="PANTHER" id="PTHR10161:SF14">
    <property type="entry name" value="TARTRATE-RESISTANT ACID PHOSPHATASE TYPE 5"/>
    <property type="match status" value="1"/>
</dbReference>
<feature type="signal peptide" evidence="3">
    <location>
        <begin position="1"/>
        <end position="21"/>
    </location>
</feature>
<dbReference type="GO" id="GO:0016787">
    <property type="term" value="F:hydrolase activity"/>
    <property type="evidence" value="ECO:0007669"/>
    <property type="project" value="UniProtKB-KW"/>
</dbReference>
<feature type="chain" id="PRO_5020365053" evidence="3">
    <location>
        <begin position="22"/>
        <end position="1234"/>
    </location>
</feature>
<feature type="domain" description="Calcineurin-like phosphoesterase" evidence="4">
    <location>
        <begin position="65"/>
        <end position="295"/>
    </location>
</feature>
<keyword evidence="6" id="KW-1185">Reference proteome</keyword>
<evidence type="ECO:0000256" key="3">
    <source>
        <dbReference type="SAM" id="SignalP"/>
    </source>
</evidence>
<evidence type="ECO:0000313" key="6">
    <source>
        <dbReference type="Proteomes" id="UP000295714"/>
    </source>
</evidence>
<dbReference type="OrthoDB" id="333971at2"/>
<dbReference type="Gene3D" id="3.60.21.10">
    <property type="match status" value="1"/>
</dbReference>
<dbReference type="InterPro" id="IPR029052">
    <property type="entry name" value="Metallo-depent_PP-like"/>
</dbReference>
<evidence type="ECO:0000256" key="1">
    <source>
        <dbReference type="ARBA" id="ARBA00022729"/>
    </source>
</evidence>
<evidence type="ECO:0000259" key="4">
    <source>
        <dbReference type="Pfam" id="PF00149"/>
    </source>
</evidence>
<dbReference type="InterPro" id="IPR004843">
    <property type="entry name" value="Calcineurin-like_PHP"/>
</dbReference>